<keyword evidence="2" id="KW-1185">Reference proteome</keyword>
<dbReference type="VEuPathDB" id="PlasmoDB:PCYB_001940"/>
<sequence>MDDICQDHADASIGNCCDYFVHFVYEKIIENKYDVFNTRWPYKKTQKLIISNNSVSGKKHKCNENFLTLLDANLLKIKEALYNFLQHYDSVLKLGQSKSVRDYSDEIKKFRNKFYAREITLLESKCNDTSKRSTFFKEYKHKHLSDEEQTTYMKQIDGEILNKPVINYDIFYEEDVYQEMEQMAERSVNSMPGITYHCNKMINDPIENDTKYLEYINYWLNHKLKNYERTPEYFIQFLNERLDKRFSAFDDYNKFKEKVYNMDNNIYSEMSMLHNLYLNFNKINNEIISEKFTKFWSTHNNCFKSDPKACKLDHSQKLPKIKTLEEHERETFLKESLQSCEYLSSNNLDIFPQSNNNYAEILKDLSADKAKKIFER</sequence>
<reference evidence="1 2" key="1">
    <citation type="journal article" date="2012" name="Nat. Genet.">
        <title>Plasmodium cynomolgi genome sequences provide insight into Plasmodium vivax and the monkey malaria clade.</title>
        <authorList>
            <person name="Tachibana S."/>
            <person name="Sullivan S.A."/>
            <person name="Kawai S."/>
            <person name="Nakamura S."/>
            <person name="Kim H.R."/>
            <person name="Goto N."/>
            <person name="Arisue N."/>
            <person name="Palacpac N.M.Q."/>
            <person name="Honma H."/>
            <person name="Yagi M."/>
            <person name="Tougan T."/>
            <person name="Katakai Y."/>
            <person name="Kaneko O."/>
            <person name="Mita T."/>
            <person name="Kita K."/>
            <person name="Yasutomi Y."/>
            <person name="Sutton P.L."/>
            <person name="Shakhbatyan R."/>
            <person name="Horii T."/>
            <person name="Yasunaga T."/>
            <person name="Barnwell J.W."/>
            <person name="Escalante A.A."/>
            <person name="Carlton J.M."/>
            <person name="Tanabe K."/>
        </authorList>
    </citation>
    <scope>NUCLEOTIDE SEQUENCE [LARGE SCALE GENOMIC DNA]</scope>
    <source>
        <strain evidence="1 2">B</strain>
    </source>
</reference>
<evidence type="ECO:0000313" key="1">
    <source>
        <dbReference type="EMBL" id="GAB69446.1"/>
    </source>
</evidence>
<accession>K6UF42</accession>
<organism evidence="1 2">
    <name type="scientific">Plasmodium cynomolgi (strain B)</name>
    <dbReference type="NCBI Taxonomy" id="1120755"/>
    <lineage>
        <taxon>Eukaryota</taxon>
        <taxon>Sar</taxon>
        <taxon>Alveolata</taxon>
        <taxon>Apicomplexa</taxon>
        <taxon>Aconoidasida</taxon>
        <taxon>Haemosporida</taxon>
        <taxon>Plasmodiidae</taxon>
        <taxon>Plasmodium</taxon>
        <taxon>Plasmodium (Plasmodium)</taxon>
    </lineage>
</organism>
<gene>
    <name evidence="1" type="ORF">PCYB_001940</name>
</gene>
<dbReference type="OrthoDB" id="386682at2759"/>
<dbReference type="InterPro" id="IPR008780">
    <property type="entry name" value="Plasmodium_Vir"/>
</dbReference>
<dbReference type="RefSeq" id="XP_004227664.1">
    <property type="nucleotide sequence ID" value="XM_004227616.1"/>
</dbReference>
<name>K6UF42_PLACD</name>
<dbReference type="Pfam" id="PF05795">
    <property type="entry name" value="Plasmodium_Vir"/>
    <property type="match status" value="1"/>
</dbReference>
<dbReference type="AlphaFoldDB" id="K6UF42"/>
<dbReference type="EMBL" id="DF157168">
    <property type="protein sequence ID" value="GAB69446.1"/>
    <property type="molecule type" value="Genomic_DNA"/>
</dbReference>
<protein>
    <recommendedName>
        <fullName evidence="3">PIR Superfamily Protein</fullName>
    </recommendedName>
</protein>
<proteinExistence type="predicted"/>
<dbReference type="KEGG" id="pcy:PCYB_001940"/>
<evidence type="ECO:0008006" key="3">
    <source>
        <dbReference type="Google" id="ProtNLM"/>
    </source>
</evidence>
<dbReference type="GeneID" id="14695988"/>
<dbReference type="PhylomeDB" id="K6UF42"/>
<dbReference type="Proteomes" id="UP000006319">
    <property type="component" value="Unassembled WGS sequence"/>
</dbReference>
<evidence type="ECO:0000313" key="2">
    <source>
        <dbReference type="Proteomes" id="UP000006319"/>
    </source>
</evidence>